<keyword evidence="1" id="KW-0175">Coiled coil</keyword>
<feature type="coiled-coil region" evidence="1">
    <location>
        <begin position="655"/>
        <end position="689"/>
    </location>
</feature>
<evidence type="ECO:0000313" key="4">
    <source>
        <dbReference type="Proteomes" id="UP000626370"/>
    </source>
</evidence>
<dbReference type="Proteomes" id="UP000626370">
    <property type="component" value="Unassembled WGS sequence"/>
</dbReference>
<feature type="chain" id="PRO_5045751909" description="WD40 repeat domain-containing protein" evidence="2">
    <location>
        <begin position="24"/>
        <end position="722"/>
    </location>
</feature>
<evidence type="ECO:0008006" key="5">
    <source>
        <dbReference type="Google" id="ProtNLM"/>
    </source>
</evidence>
<dbReference type="RefSeq" id="WP_189379632.1">
    <property type="nucleotide sequence ID" value="NZ_BNAH01000021.1"/>
</dbReference>
<dbReference type="InterPro" id="IPR015943">
    <property type="entry name" value="WD40/YVTN_repeat-like_dom_sf"/>
</dbReference>
<protein>
    <recommendedName>
        <fullName evidence="5">WD40 repeat domain-containing protein</fullName>
    </recommendedName>
</protein>
<evidence type="ECO:0000256" key="1">
    <source>
        <dbReference type="SAM" id="Coils"/>
    </source>
</evidence>
<reference evidence="4" key="1">
    <citation type="journal article" date="2019" name="Int. J. Syst. Evol. Microbiol.">
        <title>The Global Catalogue of Microorganisms (GCM) 10K type strain sequencing project: providing services to taxonomists for standard genome sequencing and annotation.</title>
        <authorList>
            <consortium name="The Broad Institute Genomics Platform"/>
            <consortium name="The Broad Institute Genome Sequencing Center for Infectious Disease"/>
            <person name="Wu L."/>
            <person name="Ma J."/>
        </authorList>
    </citation>
    <scope>NUCLEOTIDE SEQUENCE [LARGE SCALE GENOMIC DNA]</scope>
    <source>
        <strain evidence="4">CGMCC 1.15922</strain>
    </source>
</reference>
<proteinExistence type="predicted"/>
<gene>
    <name evidence="3" type="ORF">GCM10011501_35050</name>
</gene>
<dbReference type="InterPro" id="IPR011044">
    <property type="entry name" value="Quino_amine_DH_bsu"/>
</dbReference>
<accession>A0ABQ3J670</accession>
<dbReference type="EMBL" id="BNAH01000021">
    <property type="protein sequence ID" value="GHF02683.1"/>
    <property type="molecule type" value="Genomic_DNA"/>
</dbReference>
<keyword evidence="4" id="KW-1185">Reference proteome</keyword>
<name>A0ABQ3J670_9GAMM</name>
<evidence type="ECO:0000256" key="2">
    <source>
        <dbReference type="SAM" id="SignalP"/>
    </source>
</evidence>
<keyword evidence="2" id="KW-0732">Signal</keyword>
<dbReference type="SUPFAM" id="SSF50969">
    <property type="entry name" value="YVTN repeat-like/Quinoprotein amine dehydrogenase"/>
    <property type="match status" value="1"/>
</dbReference>
<dbReference type="Gene3D" id="2.130.10.10">
    <property type="entry name" value="YVTN repeat-like/Quinoprotein amine dehydrogenase"/>
    <property type="match status" value="1"/>
</dbReference>
<feature type="signal peptide" evidence="2">
    <location>
        <begin position="1"/>
        <end position="23"/>
    </location>
</feature>
<evidence type="ECO:0000313" key="3">
    <source>
        <dbReference type="EMBL" id="GHF02683.1"/>
    </source>
</evidence>
<sequence length="722" mass="83385">MKKYHIVILCSLIFTFIPTFVDASTRPTNQDVLNQTDESGKILITGKRCKRNSSSCNGVTVKNLETGEIIFEENKVSYKRDYNQNPYSPIGGRYYNFTMAPNGERFGFWFERWNSSEDYFYIYQTNPVKLIRKIKGGDWDDRAEFSASGKRLVLENHNHLAVFDVDSGKRLPLEKAKFDNSREVQSIGITSDDTKLISTVEYGIVAWDLATGKQLYNHNTRKRSGFVVSGTNYGSGQLRFSKDNKTALSVSGSIFVIDVNTGRLIKRFKTNKLSAKDTYYAKVDFIDQGNLPLVTVFAPLEHVKKDKYEIFIADWQQEKLLMKIGETGDNYHQLRKHAVKLTSSDYTEQLLEETEKAKQLTGIAQLTQLAALYQQNDVSLSRYLPKRKQWIEQLKTDWYTLAKQQVNQAKNNEDVQLLQALVNGDLLGNKENKSLAYQSLHSVLKNNDDYKKLIALAESDFIPAQIKRDSLLDAIARYPDSTKLADYLALADKFNDDAKVTSAIFSKIYQRVKKADNIASYQWYIKHVPQSEHTQEALLTLYKRAFELADDRGTIASYNDFIIAYPFAPQVNQATDSARELEEDEYSSYFSSDEELSRRLLVRSKQMSRIANQYRYDNTGYLLVIDRMNTLLQDMYPGQDATLRHLESEEFKDFHRDFNRAMRSLSNKLDSINDNVKDLKRHVANQSEMIEQHFEKAAQDRETATELTRQHRMWERYLQGNT</sequence>
<organism evidence="3 4">
    <name type="scientific">Thalassotalea profundi</name>
    <dbReference type="NCBI Taxonomy" id="2036687"/>
    <lineage>
        <taxon>Bacteria</taxon>
        <taxon>Pseudomonadati</taxon>
        <taxon>Pseudomonadota</taxon>
        <taxon>Gammaproteobacteria</taxon>
        <taxon>Alteromonadales</taxon>
        <taxon>Colwelliaceae</taxon>
        <taxon>Thalassotalea</taxon>
    </lineage>
</organism>
<comment type="caution">
    <text evidence="3">The sequence shown here is derived from an EMBL/GenBank/DDBJ whole genome shotgun (WGS) entry which is preliminary data.</text>
</comment>